<gene>
    <name evidence="2" type="ORF">Q4T40_12950</name>
</gene>
<dbReference type="SUPFAM" id="SSF54631">
    <property type="entry name" value="CBS-domain pair"/>
    <property type="match status" value="1"/>
</dbReference>
<dbReference type="NCBIfam" id="TIGR00254">
    <property type="entry name" value="GGDEF"/>
    <property type="match status" value="1"/>
</dbReference>
<name>A0ABU3NZC9_9FIRM</name>
<evidence type="ECO:0000313" key="2">
    <source>
        <dbReference type="EMBL" id="MDT8902157.1"/>
    </source>
</evidence>
<dbReference type="CDD" id="cd01949">
    <property type="entry name" value="GGDEF"/>
    <property type="match status" value="1"/>
</dbReference>
<evidence type="ECO:0000313" key="3">
    <source>
        <dbReference type="Proteomes" id="UP001254848"/>
    </source>
</evidence>
<keyword evidence="3" id="KW-1185">Reference proteome</keyword>
<dbReference type="EMBL" id="JAUOZS010000001">
    <property type="protein sequence ID" value="MDT8902157.1"/>
    <property type="molecule type" value="Genomic_DNA"/>
</dbReference>
<protein>
    <submittedName>
        <fullName evidence="2">GGDEF domain-containing protein</fullName>
    </submittedName>
</protein>
<dbReference type="Proteomes" id="UP001254848">
    <property type="component" value="Unassembled WGS sequence"/>
</dbReference>
<dbReference type="SUPFAM" id="SSF55073">
    <property type="entry name" value="Nucleotide cyclase"/>
    <property type="match status" value="1"/>
</dbReference>
<dbReference type="Gene3D" id="3.30.70.270">
    <property type="match status" value="1"/>
</dbReference>
<dbReference type="Pfam" id="PF00990">
    <property type="entry name" value="GGDEF"/>
    <property type="match status" value="1"/>
</dbReference>
<dbReference type="PROSITE" id="PS50887">
    <property type="entry name" value="GGDEF"/>
    <property type="match status" value="1"/>
</dbReference>
<dbReference type="PANTHER" id="PTHR45138:SF25">
    <property type="entry name" value="GGDEF DOMAIN PROTEIN"/>
    <property type="match status" value="1"/>
</dbReference>
<dbReference type="SMART" id="SM00267">
    <property type="entry name" value="GGDEF"/>
    <property type="match status" value="1"/>
</dbReference>
<dbReference type="Pfam" id="PF00571">
    <property type="entry name" value="CBS"/>
    <property type="match status" value="1"/>
</dbReference>
<dbReference type="PANTHER" id="PTHR45138">
    <property type="entry name" value="REGULATORY COMPONENTS OF SENSORY TRANSDUCTION SYSTEM"/>
    <property type="match status" value="1"/>
</dbReference>
<feature type="domain" description="GGDEF" evidence="1">
    <location>
        <begin position="195"/>
        <end position="349"/>
    </location>
</feature>
<dbReference type="InterPro" id="IPR043128">
    <property type="entry name" value="Rev_trsase/Diguanyl_cyclase"/>
</dbReference>
<accession>A0ABU3NZC9</accession>
<dbReference type="InterPro" id="IPR029787">
    <property type="entry name" value="Nucleotide_cyclase"/>
</dbReference>
<dbReference type="InterPro" id="IPR000644">
    <property type="entry name" value="CBS_dom"/>
</dbReference>
<sequence length="357" mass="39808">MNSSPGCRKPQEHGQFRPAVPAAAVPAGLPDYGEATIGDIAKQSPAVDGQLIVAETRALFPDGNLQGIVVVEEGKPVGLVMKNELYYRLGSQYGVPLYYKRPIRRLMDAHPLVVDYGLSLETVSRQAMAREEAKLYDLIIVTREGRYWGTVSIIDLLRHITDRQIRCAANANPLTGLPGNLVIEERLKSLVRGDKPFAVLYIDLDNFKAFNDRYGFEQGDRALLLTSDILSQAIVACDDSGGDFLGHIGGDDFIIISRPEKAEPLCQSVITRFDREFRRLYAPDDLARGYITVLNRKGQEENYPLTTVSIAVVDNLERQFTNYLEIGEIAAQLKRRAKAIEGSVYLTDRRKQPPDKN</sequence>
<dbReference type="Gene3D" id="3.10.580.10">
    <property type="entry name" value="CBS-domain"/>
    <property type="match status" value="1"/>
</dbReference>
<proteinExistence type="predicted"/>
<dbReference type="InterPro" id="IPR000160">
    <property type="entry name" value="GGDEF_dom"/>
</dbReference>
<dbReference type="CDD" id="cd04598">
    <property type="entry name" value="CBS_pair_GGDEF_EAL"/>
    <property type="match status" value="1"/>
</dbReference>
<dbReference type="InterPro" id="IPR046342">
    <property type="entry name" value="CBS_dom_sf"/>
</dbReference>
<dbReference type="RefSeq" id="WP_413780643.1">
    <property type="nucleotide sequence ID" value="NZ_JAUOZS010000001.1"/>
</dbReference>
<comment type="caution">
    <text evidence="2">The sequence shown here is derived from an EMBL/GenBank/DDBJ whole genome shotgun (WGS) entry which is preliminary data.</text>
</comment>
<reference evidence="2 3" key="1">
    <citation type="submission" date="2023-07" db="EMBL/GenBank/DDBJ databases">
        <title>The novel representative of Negativicutes class, Anaeroselena agilis gen. nov. sp. nov.</title>
        <authorList>
            <person name="Prokofeva M.I."/>
            <person name="Elcheninov A.G."/>
            <person name="Klyukina A."/>
            <person name="Kublanov I.V."/>
            <person name="Frolov E.N."/>
            <person name="Podosokorskaya O.A."/>
        </authorList>
    </citation>
    <scope>NUCLEOTIDE SEQUENCE [LARGE SCALE GENOMIC DNA]</scope>
    <source>
        <strain evidence="2 3">4137-cl</strain>
    </source>
</reference>
<dbReference type="InterPro" id="IPR050469">
    <property type="entry name" value="Diguanylate_Cyclase"/>
</dbReference>
<organism evidence="2 3">
    <name type="scientific">Anaeroselena agilis</name>
    <dbReference type="NCBI Taxonomy" id="3063788"/>
    <lineage>
        <taxon>Bacteria</taxon>
        <taxon>Bacillati</taxon>
        <taxon>Bacillota</taxon>
        <taxon>Negativicutes</taxon>
        <taxon>Acetonemataceae</taxon>
        <taxon>Anaeroselena</taxon>
    </lineage>
</organism>
<evidence type="ECO:0000259" key="1">
    <source>
        <dbReference type="PROSITE" id="PS50887"/>
    </source>
</evidence>